<keyword evidence="2" id="KW-0813">Transport</keyword>
<accession>A0A1G8ADH3</accession>
<keyword evidence="4" id="KW-1015">Disulfide bond</keyword>
<name>A0A1G8ADH3_9VIBR</name>
<comment type="similarity">
    <text evidence="1">Belongs to the glutaredoxin family.</text>
</comment>
<evidence type="ECO:0000256" key="3">
    <source>
        <dbReference type="ARBA" id="ARBA00022982"/>
    </source>
</evidence>
<dbReference type="CDD" id="cd02066">
    <property type="entry name" value="GRX_family"/>
    <property type="match status" value="1"/>
</dbReference>
<reference evidence="7 8" key="1">
    <citation type="submission" date="2016-10" db="EMBL/GenBank/DDBJ databases">
        <authorList>
            <person name="de Groot N.N."/>
        </authorList>
    </citation>
    <scope>NUCLEOTIDE SEQUENCE [LARGE SCALE GENOMIC DNA]</scope>
    <source>
        <strain evidence="7 8">CGMCC 1.10228</strain>
    </source>
</reference>
<dbReference type="SUPFAM" id="SSF52833">
    <property type="entry name" value="Thioredoxin-like"/>
    <property type="match status" value="1"/>
</dbReference>
<evidence type="ECO:0000313" key="7">
    <source>
        <dbReference type="EMBL" id="SDH19014.1"/>
    </source>
</evidence>
<dbReference type="PANTHER" id="PTHR46679">
    <property type="match status" value="1"/>
</dbReference>
<dbReference type="InterPro" id="IPR011767">
    <property type="entry name" value="GLR_AS"/>
</dbReference>
<gene>
    <name evidence="7" type="ORF">SAMN04488136_11065</name>
</gene>
<dbReference type="InterPro" id="IPR036249">
    <property type="entry name" value="Thioredoxin-like_sf"/>
</dbReference>
<dbReference type="PROSITE" id="PS51354">
    <property type="entry name" value="GLUTAREDOXIN_2"/>
    <property type="match status" value="1"/>
</dbReference>
<dbReference type="InterPro" id="IPR002109">
    <property type="entry name" value="Glutaredoxin"/>
</dbReference>
<evidence type="ECO:0000313" key="8">
    <source>
        <dbReference type="Proteomes" id="UP000198854"/>
    </source>
</evidence>
<dbReference type="RefSeq" id="WP_093272994.1">
    <property type="nucleotide sequence ID" value="NZ_FNDD01000010.1"/>
</dbReference>
<dbReference type="STRING" id="861298.SAMN04488136_11065"/>
<dbReference type="PANTHER" id="PTHR46679:SF1">
    <property type="entry name" value="GLUTAREDOXIN-2, MITOCHONDRIAL"/>
    <property type="match status" value="1"/>
</dbReference>
<dbReference type="Proteomes" id="UP000198854">
    <property type="component" value="Unassembled WGS sequence"/>
</dbReference>
<sequence>MADPINITLYRWAGHWGPFKVKIPCGECTLTKDILHNVFDTELFGIPVRLVEKDWLSCWWEPLRYRAWHAPIVMVENRVISQGEALNRGVLIQAVIEQLADKEPIKGNVVYGKAHCPFCIEAKHMLESAGIPYQYRDVVTSSEHLYRMIPAVKAIVGKKTPVTMPQIWLEDEYVGGATELKLWLEKKGTQRFPDNVIQIINAHHHSNSR</sequence>
<keyword evidence="3" id="KW-0249">Electron transport</keyword>
<evidence type="ECO:0000256" key="4">
    <source>
        <dbReference type="ARBA" id="ARBA00023157"/>
    </source>
</evidence>
<evidence type="ECO:0000256" key="1">
    <source>
        <dbReference type="ARBA" id="ARBA00007787"/>
    </source>
</evidence>
<dbReference type="AlphaFoldDB" id="A0A1G8ADH3"/>
<dbReference type="PROSITE" id="PS00195">
    <property type="entry name" value="GLUTAREDOXIN_1"/>
    <property type="match status" value="1"/>
</dbReference>
<evidence type="ECO:0000259" key="6">
    <source>
        <dbReference type="Pfam" id="PF00462"/>
    </source>
</evidence>
<organism evidence="7 8">
    <name type="scientific">Vibrio xiamenensis</name>
    <dbReference type="NCBI Taxonomy" id="861298"/>
    <lineage>
        <taxon>Bacteria</taxon>
        <taxon>Pseudomonadati</taxon>
        <taxon>Pseudomonadota</taxon>
        <taxon>Gammaproteobacteria</taxon>
        <taxon>Vibrionales</taxon>
        <taxon>Vibrionaceae</taxon>
        <taxon>Vibrio</taxon>
    </lineage>
</organism>
<proteinExistence type="inferred from homology"/>
<feature type="domain" description="Glutaredoxin" evidence="6">
    <location>
        <begin position="109"/>
        <end position="174"/>
    </location>
</feature>
<protein>
    <submittedName>
        <fullName evidence="7">Glutaredoxin</fullName>
    </submittedName>
</protein>
<keyword evidence="8" id="KW-1185">Reference proteome</keyword>
<keyword evidence="5" id="KW-0676">Redox-active center</keyword>
<evidence type="ECO:0000256" key="2">
    <source>
        <dbReference type="ARBA" id="ARBA00022448"/>
    </source>
</evidence>
<dbReference type="Gene3D" id="3.40.30.10">
    <property type="entry name" value="Glutaredoxin"/>
    <property type="match status" value="1"/>
</dbReference>
<dbReference type="Pfam" id="PF00462">
    <property type="entry name" value="Glutaredoxin"/>
    <property type="match status" value="1"/>
</dbReference>
<dbReference type="OrthoDB" id="9814618at2"/>
<dbReference type="EMBL" id="FNDD01000010">
    <property type="protein sequence ID" value="SDH19014.1"/>
    <property type="molecule type" value="Genomic_DNA"/>
</dbReference>
<evidence type="ECO:0000256" key="5">
    <source>
        <dbReference type="ARBA" id="ARBA00023284"/>
    </source>
</evidence>
<dbReference type="GO" id="GO:0015035">
    <property type="term" value="F:protein-disulfide reductase activity"/>
    <property type="evidence" value="ECO:0007669"/>
    <property type="project" value="TreeGrafter"/>
</dbReference>